<evidence type="ECO:0000256" key="10">
    <source>
        <dbReference type="SAM" id="Phobius"/>
    </source>
</evidence>
<evidence type="ECO:0000259" key="11">
    <source>
        <dbReference type="PROSITE" id="PS50109"/>
    </source>
</evidence>
<evidence type="ECO:0000256" key="5">
    <source>
        <dbReference type="ARBA" id="ARBA00022553"/>
    </source>
</evidence>
<keyword evidence="4" id="KW-1003">Cell membrane</keyword>
<dbReference type="InterPro" id="IPR003661">
    <property type="entry name" value="HisK_dim/P_dom"/>
</dbReference>
<dbReference type="PROSITE" id="PS50885">
    <property type="entry name" value="HAMP"/>
    <property type="match status" value="1"/>
</dbReference>
<accession>A0A2A6FJC4</accession>
<sequence length="469" mass="51153">MRRILPQTLPVWVLLIVIAGLLISQVATLSIVSRDRAAANDVVDLYRLNDRAFSLVQLMHDAAPEQRKAIASGLSNATYALTVSNTPAVTSSIAGDDELAELEDILVGRLSKFGVTDARVRRDPATREADDAAGQVEPRDIGQVERDLLVLAADFAQSEKLTASLRFADGQWLNFTEPNTPVGPILSVDSLPLYALIAGLVVISSIWSLRRLTAPYRMMETAVKRIGYDLKSPPIAEAGSREVRTAARAVNAMQARLRDYVEDREHLAAALAHDLRTPLTRMRLRLELLRKSTVREALAHDLADIEEIASSVIDFATFEVTEEKSERIDFWSLVESIADGFEDVSFDNEDTRSRGLICIARPVALRRCVTNLVQNAVTYGKKAHLSLQQSGKIITLAIRDEGPGIPQAELDAVFGSFVRLEQSRNRQTGGLGLGLTIARNIARAAGGEVSLSNHPGGGLLTELRLPLAA</sequence>
<dbReference type="Proteomes" id="UP000219182">
    <property type="component" value="Unassembled WGS sequence"/>
</dbReference>
<organism evidence="13 14">
    <name type="scientific">Mesorhizobium sanjuanii</name>
    <dbReference type="NCBI Taxonomy" id="2037900"/>
    <lineage>
        <taxon>Bacteria</taxon>
        <taxon>Pseudomonadati</taxon>
        <taxon>Pseudomonadota</taxon>
        <taxon>Alphaproteobacteria</taxon>
        <taxon>Hyphomicrobiales</taxon>
        <taxon>Phyllobacteriaceae</taxon>
        <taxon>Mesorhizobium</taxon>
    </lineage>
</organism>
<keyword evidence="10" id="KW-0472">Membrane</keyword>
<dbReference type="Pfam" id="PF00512">
    <property type="entry name" value="HisKA"/>
    <property type="match status" value="1"/>
</dbReference>
<dbReference type="GO" id="GO:0005886">
    <property type="term" value="C:plasma membrane"/>
    <property type="evidence" value="ECO:0007669"/>
    <property type="project" value="UniProtKB-SubCell"/>
</dbReference>
<dbReference type="PANTHER" id="PTHR44936">
    <property type="entry name" value="SENSOR PROTEIN CREC"/>
    <property type="match status" value="1"/>
</dbReference>
<dbReference type="SUPFAM" id="SSF55874">
    <property type="entry name" value="ATPase domain of HSP90 chaperone/DNA topoisomerase II/histidine kinase"/>
    <property type="match status" value="1"/>
</dbReference>
<keyword evidence="5" id="KW-0597">Phosphoprotein</keyword>
<dbReference type="SMART" id="SM00388">
    <property type="entry name" value="HisKA"/>
    <property type="match status" value="1"/>
</dbReference>
<evidence type="ECO:0000256" key="2">
    <source>
        <dbReference type="ARBA" id="ARBA00004651"/>
    </source>
</evidence>
<dbReference type="Gene3D" id="3.30.565.10">
    <property type="entry name" value="Histidine kinase-like ATPase, C-terminal domain"/>
    <property type="match status" value="1"/>
</dbReference>
<gene>
    <name evidence="13" type="ORF">CN311_05460</name>
</gene>
<dbReference type="GO" id="GO:0005524">
    <property type="term" value="F:ATP binding"/>
    <property type="evidence" value="ECO:0007669"/>
    <property type="project" value="UniProtKB-KW"/>
</dbReference>
<evidence type="ECO:0000256" key="8">
    <source>
        <dbReference type="ARBA" id="ARBA00022777"/>
    </source>
</evidence>
<dbReference type="PANTHER" id="PTHR44936:SF10">
    <property type="entry name" value="SENSOR PROTEIN RSTB"/>
    <property type="match status" value="1"/>
</dbReference>
<dbReference type="PROSITE" id="PS50109">
    <property type="entry name" value="HIS_KIN"/>
    <property type="match status" value="1"/>
</dbReference>
<dbReference type="GO" id="GO:0000155">
    <property type="term" value="F:phosphorelay sensor kinase activity"/>
    <property type="evidence" value="ECO:0007669"/>
    <property type="project" value="InterPro"/>
</dbReference>
<dbReference type="InterPro" id="IPR005467">
    <property type="entry name" value="His_kinase_dom"/>
</dbReference>
<dbReference type="SMART" id="SM00304">
    <property type="entry name" value="HAMP"/>
    <property type="match status" value="1"/>
</dbReference>
<feature type="domain" description="HAMP" evidence="12">
    <location>
        <begin position="210"/>
        <end position="262"/>
    </location>
</feature>
<feature type="transmembrane region" description="Helical" evidence="10">
    <location>
        <begin position="191"/>
        <end position="209"/>
    </location>
</feature>
<comment type="catalytic activity">
    <reaction evidence="1">
        <text>ATP + protein L-histidine = ADP + protein N-phospho-L-histidine.</text>
        <dbReference type="EC" id="2.7.13.3"/>
    </reaction>
</comment>
<dbReference type="InterPro" id="IPR036097">
    <property type="entry name" value="HisK_dim/P_sf"/>
</dbReference>
<dbReference type="InterPro" id="IPR050980">
    <property type="entry name" value="2C_sensor_his_kinase"/>
</dbReference>
<dbReference type="SMART" id="SM00387">
    <property type="entry name" value="HATPase_c"/>
    <property type="match status" value="1"/>
</dbReference>
<feature type="domain" description="Histidine kinase" evidence="11">
    <location>
        <begin position="270"/>
        <end position="469"/>
    </location>
</feature>
<evidence type="ECO:0000313" key="14">
    <source>
        <dbReference type="Proteomes" id="UP000219182"/>
    </source>
</evidence>
<dbReference type="EC" id="2.7.13.3" evidence="3"/>
<evidence type="ECO:0000256" key="6">
    <source>
        <dbReference type="ARBA" id="ARBA00022679"/>
    </source>
</evidence>
<feature type="transmembrane region" description="Helical" evidence="10">
    <location>
        <begin position="12"/>
        <end position="32"/>
    </location>
</feature>
<dbReference type="InterPro" id="IPR004358">
    <property type="entry name" value="Sig_transdc_His_kin-like_C"/>
</dbReference>
<evidence type="ECO:0000259" key="12">
    <source>
        <dbReference type="PROSITE" id="PS50885"/>
    </source>
</evidence>
<dbReference type="InterPro" id="IPR036890">
    <property type="entry name" value="HATPase_C_sf"/>
</dbReference>
<keyword evidence="10" id="KW-0812">Transmembrane</keyword>
<dbReference type="InterPro" id="IPR003660">
    <property type="entry name" value="HAMP_dom"/>
</dbReference>
<evidence type="ECO:0000256" key="3">
    <source>
        <dbReference type="ARBA" id="ARBA00012438"/>
    </source>
</evidence>
<dbReference type="Pfam" id="PF02518">
    <property type="entry name" value="HATPase_c"/>
    <property type="match status" value="1"/>
</dbReference>
<keyword evidence="9" id="KW-0067">ATP-binding</keyword>
<dbReference type="SUPFAM" id="SSF47384">
    <property type="entry name" value="Homodimeric domain of signal transducing histidine kinase"/>
    <property type="match status" value="1"/>
</dbReference>
<dbReference type="RefSeq" id="WP_097572361.1">
    <property type="nucleotide sequence ID" value="NZ_NWQG01000025.1"/>
</dbReference>
<dbReference type="AlphaFoldDB" id="A0A2A6FJC4"/>
<reference evidence="13 14" key="1">
    <citation type="submission" date="2017-09" db="EMBL/GenBank/DDBJ databases">
        <title>Mesorhizobum sanjuanii sp. nov. isolated from nodules of Lotus tenuis in saline-alkaline lowlands of Flooding Pampa.</title>
        <authorList>
            <person name="Sannazzaro A.I."/>
            <person name="Torres Tejerizo G.A."/>
            <person name="Fontana F."/>
            <person name="Cumpa Velazquez L.M."/>
            <person name="Hansen L."/>
            <person name="Pistorio M."/>
            <person name="Estrella M.J."/>
        </authorList>
    </citation>
    <scope>NUCLEOTIDE SEQUENCE [LARGE SCALE GENOMIC DNA]</scope>
    <source>
        <strain evidence="13 14">BSA136</strain>
    </source>
</reference>
<keyword evidence="8" id="KW-0418">Kinase</keyword>
<evidence type="ECO:0000256" key="9">
    <source>
        <dbReference type="ARBA" id="ARBA00022840"/>
    </source>
</evidence>
<dbReference type="EMBL" id="NWQG01000025">
    <property type="protein sequence ID" value="PDQ22060.1"/>
    <property type="molecule type" value="Genomic_DNA"/>
</dbReference>
<dbReference type="InterPro" id="IPR003594">
    <property type="entry name" value="HATPase_dom"/>
</dbReference>
<evidence type="ECO:0000256" key="1">
    <source>
        <dbReference type="ARBA" id="ARBA00000085"/>
    </source>
</evidence>
<comment type="caution">
    <text evidence="13">The sequence shown here is derived from an EMBL/GenBank/DDBJ whole genome shotgun (WGS) entry which is preliminary data.</text>
</comment>
<proteinExistence type="predicted"/>
<name>A0A2A6FJC4_9HYPH</name>
<keyword evidence="7" id="KW-0547">Nucleotide-binding</keyword>
<keyword evidence="6" id="KW-0808">Transferase</keyword>
<comment type="subcellular location">
    <subcellularLocation>
        <location evidence="2">Cell membrane</location>
        <topology evidence="2">Multi-pass membrane protein</topology>
    </subcellularLocation>
</comment>
<dbReference type="Gene3D" id="1.10.287.130">
    <property type="match status" value="1"/>
</dbReference>
<keyword evidence="10" id="KW-1133">Transmembrane helix</keyword>
<protein>
    <recommendedName>
        <fullName evidence="3">histidine kinase</fullName>
        <ecNumber evidence="3">2.7.13.3</ecNumber>
    </recommendedName>
</protein>
<dbReference type="PRINTS" id="PR00344">
    <property type="entry name" value="BCTRLSENSOR"/>
</dbReference>
<evidence type="ECO:0000256" key="7">
    <source>
        <dbReference type="ARBA" id="ARBA00022741"/>
    </source>
</evidence>
<keyword evidence="14" id="KW-1185">Reference proteome</keyword>
<evidence type="ECO:0000256" key="4">
    <source>
        <dbReference type="ARBA" id="ARBA00022475"/>
    </source>
</evidence>
<evidence type="ECO:0000313" key="13">
    <source>
        <dbReference type="EMBL" id="PDQ22060.1"/>
    </source>
</evidence>